<evidence type="ECO:0000313" key="3">
    <source>
        <dbReference type="Proteomes" id="UP001652504"/>
    </source>
</evidence>
<sequence>MLIRELFKWALLLTCFFGPSFAYSNAVPPHTLPSLPDRIAIDGYVNEAAWDNALKQTLDYQTWPNENEPAPVKTDVWIYENGEYLYVAFKAYDPDPASIYALYRDRDLVISHDNVGVEIDTFNDNRLAYRFNVNPYGVQTDSIYNELTGTESYSWDATWQSAGRITNEGYEVEIALPLEVFSFEQSQDIKTWGIRLVRFYPREENMRLANVPYSRDQSCLLCQYGRVQGFKHVSQGSDTVVSPFVVAGRQRSRDLSSGNDWHYEGRAEAGVTAKWNPTPEVSLSGTINPDFSQVEADVAQLSVNTPFSLFYEEKRPFFLENNDYFSTYTDIVYTRNLSAPDYGVKATGRMGSHTLGVFVADDESTTFFVPGNISSSIGFIDEESTNAAARYRYDYSSGLSIGAVTTLRESDNYHNYVFGVDAQYDLTQQDTITMQVLKSDTEYPLNFSDRFCKYICGQTELFNEAPLRTEEQEISGAAFKLEYSHFERDWNLTASRESFDEDFRADLGYIPAIDTVKDKLTAAYLWYEENSWWNEVEARGTWEKKESSAGELLEQEWDAKVIVTGIYKTYFELGYSDRERVGFRSVAESLRVEDSSALFDEHEWYMQIVTRPISTMYISQYFRTGRQIDFVNNRLGDDFMSQTRFFINLGIHTTIDVHHTYQDFDVDSGDLFTASLTDARITYQFDKEQFIRLTFAYNDVDRHLENYVGSNFYETNRDFGTQLLYSYKVNPFTKFFLGYSDFGVQNDQVPHRRVAEQSLFMKVSYAWYN</sequence>
<reference evidence="2 3" key="1">
    <citation type="submission" date="2022-10" db="EMBL/GenBank/DDBJ databases">
        <title>Aestuariibacter sp. AA17 isolated from Montipora capitata coral fragment.</title>
        <authorList>
            <person name="Emsley S.A."/>
            <person name="Pfannmuller K.M."/>
            <person name="Loughran R.M."/>
            <person name="Shlafstein M."/>
            <person name="Papke E."/>
            <person name="Saw J.H."/>
            <person name="Ushijima B."/>
            <person name="Videau P."/>
        </authorList>
    </citation>
    <scope>NUCLEOTIDE SEQUENCE [LARGE SCALE GENOMIC DNA]</scope>
    <source>
        <strain evidence="2 3">AA17</strain>
    </source>
</reference>
<dbReference type="Gene3D" id="2.60.40.1190">
    <property type="match status" value="1"/>
</dbReference>
<organism evidence="2 3">
    <name type="scientific">Fluctibacter corallii</name>
    <dbReference type="NCBI Taxonomy" id="2984329"/>
    <lineage>
        <taxon>Bacteria</taxon>
        <taxon>Pseudomonadati</taxon>
        <taxon>Pseudomonadota</taxon>
        <taxon>Gammaproteobacteria</taxon>
        <taxon>Alteromonadales</taxon>
        <taxon>Alteromonadaceae</taxon>
        <taxon>Fluctibacter</taxon>
    </lineage>
</organism>
<gene>
    <name evidence="2" type="ORF">OE749_13565</name>
</gene>
<name>A0ABT3ABR6_9ALTE</name>
<keyword evidence="3" id="KW-1185">Reference proteome</keyword>
<keyword evidence="1" id="KW-0732">Signal</keyword>
<dbReference type="Proteomes" id="UP001652504">
    <property type="component" value="Unassembled WGS sequence"/>
</dbReference>
<proteinExistence type="predicted"/>
<dbReference type="EMBL" id="JAOWKX010000007">
    <property type="protein sequence ID" value="MCV2885721.1"/>
    <property type="molecule type" value="Genomic_DNA"/>
</dbReference>
<evidence type="ECO:0000313" key="2">
    <source>
        <dbReference type="EMBL" id="MCV2885721.1"/>
    </source>
</evidence>
<feature type="chain" id="PRO_5045642397" evidence="1">
    <location>
        <begin position="23"/>
        <end position="769"/>
    </location>
</feature>
<comment type="caution">
    <text evidence="2">The sequence shown here is derived from an EMBL/GenBank/DDBJ whole genome shotgun (WGS) entry which is preliminary data.</text>
</comment>
<dbReference type="SUPFAM" id="SSF49344">
    <property type="entry name" value="CBD9-like"/>
    <property type="match status" value="1"/>
</dbReference>
<accession>A0ABT3ABR6</accession>
<dbReference type="CDD" id="cd09618">
    <property type="entry name" value="CBM9_like_2"/>
    <property type="match status" value="1"/>
</dbReference>
<feature type="signal peptide" evidence="1">
    <location>
        <begin position="1"/>
        <end position="22"/>
    </location>
</feature>
<protein>
    <submittedName>
        <fullName evidence="2">Carbohydrate binding family 9 domain-containing protein</fullName>
    </submittedName>
</protein>
<evidence type="ECO:0000256" key="1">
    <source>
        <dbReference type="SAM" id="SignalP"/>
    </source>
</evidence>
<dbReference type="RefSeq" id="WP_263713009.1">
    <property type="nucleotide sequence ID" value="NZ_JAOWKX010000007.1"/>
</dbReference>